<feature type="domain" description="Plastocyanin-like" evidence="3">
    <location>
        <begin position="414"/>
        <end position="506"/>
    </location>
</feature>
<evidence type="ECO:0000256" key="2">
    <source>
        <dbReference type="SAM" id="MobiDB-lite"/>
    </source>
</evidence>
<dbReference type="InterPro" id="IPR011706">
    <property type="entry name" value="Cu-oxidase_C"/>
</dbReference>
<dbReference type="InterPro" id="IPR006311">
    <property type="entry name" value="TAT_signal"/>
</dbReference>
<comment type="caution">
    <text evidence="5">The sequence shown here is derived from an EMBL/GenBank/DDBJ whole genome shotgun (WGS) entry which is preliminary data.</text>
</comment>
<accession>A0A2I0ST79</accession>
<evidence type="ECO:0000259" key="3">
    <source>
        <dbReference type="Pfam" id="PF07731"/>
    </source>
</evidence>
<dbReference type="InterPro" id="IPR045087">
    <property type="entry name" value="Cu-oxidase_fam"/>
</dbReference>
<feature type="region of interest" description="Disordered" evidence="2">
    <location>
        <begin position="510"/>
        <end position="536"/>
    </location>
</feature>
<dbReference type="RefSeq" id="WP_103549100.1">
    <property type="nucleotide sequence ID" value="NZ_JBHJSK010000001.1"/>
</dbReference>
<dbReference type="Pfam" id="PF07732">
    <property type="entry name" value="Cu-oxidase_3"/>
    <property type="match status" value="1"/>
</dbReference>
<gene>
    <name evidence="5" type="ORF">CW362_10425</name>
</gene>
<evidence type="ECO:0000259" key="4">
    <source>
        <dbReference type="Pfam" id="PF07732"/>
    </source>
</evidence>
<dbReference type="GO" id="GO:0016491">
    <property type="term" value="F:oxidoreductase activity"/>
    <property type="evidence" value="ECO:0007669"/>
    <property type="project" value="InterPro"/>
</dbReference>
<dbReference type="InterPro" id="IPR011707">
    <property type="entry name" value="Cu-oxidase-like_N"/>
</dbReference>
<dbReference type="GO" id="GO:0005507">
    <property type="term" value="F:copper ion binding"/>
    <property type="evidence" value="ECO:0007669"/>
    <property type="project" value="InterPro"/>
</dbReference>
<feature type="compositionally biased region" description="Low complexity" evidence="2">
    <location>
        <begin position="516"/>
        <end position="527"/>
    </location>
</feature>
<sequence length="536" mass="59779">MHDNALSRRDLMKYGVLASAALALPFERVVRAKTASDRIAISKFPKPFTVPFAVPPEAVPVKRSSTTDYYTVTMRSAMTEILPGMKTETWSYDGSFGGPTIRATRGRPAVVRHVNALPRVHPRLGYESWTSVHLHGSASLPEYDGYASDVTRTGEYKDYHYPNSQDARTLWYHDHGVHHTAENAYMGLAAMYTMHDDLEQSLPIPHGRYDVPLIVRDAMFDRDGQLLYDDGGHSGIFGDVILVNGRPWPVMKVERRKYRFRILNGSISRGFRFQLSTGDPFVFIGTDAGLMPQPRSVTSYRHGIAERYEVIIDFAKYKAGQRVVLKNLGVPNSEDFDTTGDVMAFDVVGDATDLSGNAVPDVLNPNAPAMDLTAAMARKTRKFEFIRKDGIWTVNGKTWADVVASDYEYVWADPGLGDVEIWEFENKSGGWWHPVHVHLVDFRILDRNGKPPSPWELGGKDTVYVGENETVRMVVKFGPNTGRYMIHCHNLVHEDHDMMAQFRVGPPADGHHPVYAAPASSGPAPTALGDDDDSIG</sequence>
<dbReference type="PANTHER" id="PTHR48267:SF1">
    <property type="entry name" value="BILIRUBIN OXIDASE"/>
    <property type="match status" value="1"/>
</dbReference>
<dbReference type="EMBL" id="PJOS01000014">
    <property type="protein sequence ID" value="PKT73136.1"/>
    <property type="molecule type" value="Genomic_DNA"/>
</dbReference>
<keyword evidence="6" id="KW-1185">Reference proteome</keyword>
<dbReference type="SUPFAM" id="SSF49503">
    <property type="entry name" value="Cupredoxins"/>
    <property type="match status" value="3"/>
</dbReference>
<name>A0A2I0ST79_9ACTN</name>
<comment type="similarity">
    <text evidence="1">Belongs to the multicopper oxidase family.</text>
</comment>
<proteinExistence type="inferred from homology"/>
<protein>
    <submittedName>
        <fullName evidence="5">Bilirubin oxidase</fullName>
    </submittedName>
</protein>
<dbReference type="OrthoDB" id="345021at2"/>
<dbReference type="CDD" id="cd13889">
    <property type="entry name" value="CuRO_3_BOD"/>
    <property type="match status" value="1"/>
</dbReference>
<dbReference type="Gene3D" id="2.60.40.420">
    <property type="entry name" value="Cupredoxins - blue copper proteins"/>
    <property type="match status" value="3"/>
</dbReference>
<dbReference type="AlphaFoldDB" id="A0A2I0ST79"/>
<dbReference type="PANTHER" id="PTHR48267">
    <property type="entry name" value="CUPREDOXIN SUPERFAMILY PROTEIN"/>
    <property type="match status" value="1"/>
</dbReference>
<evidence type="ECO:0000313" key="6">
    <source>
        <dbReference type="Proteomes" id="UP000236178"/>
    </source>
</evidence>
<reference evidence="5 6" key="1">
    <citation type="submission" date="2017-12" db="EMBL/GenBank/DDBJ databases">
        <title>Streptomyces populusis sp. nov., a novel endophytic actinobacterium isolated from stems of Populus adenopoda Maxim.</title>
        <authorList>
            <person name="Wang Z."/>
        </authorList>
    </citation>
    <scope>NUCLEOTIDE SEQUENCE [LARGE SCALE GENOMIC DNA]</scope>
    <source>
        <strain evidence="5 6">A249</strain>
    </source>
</reference>
<dbReference type="PROSITE" id="PS51318">
    <property type="entry name" value="TAT"/>
    <property type="match status" value="1"/>
</dbReference>
<dbReference type="InterPro" id="IPR008972">
    <property type="entry name" value="Cupredoxin"/>
</dbReference>
<organism evidence="5 6">
    <name type="scientific">Streptomyces populi</name>
    <dbReference type="NCBI Taxonomy" id="2058924"/>
    <lineage>
        <taxon>Bacteria</taxon>
        <taxon>Bacillati</taxon>
        <taxon>Actinomycetota</taxon>
        <taxon>Actinomycetes</taxon>
        <taxon>Kitasatosporales</taxon>
        <taxon>Streptomycetaceae</taxon>
        <taxon>Streptomyces</taxon>
    </lineage>
</organism>
<evidence type="ECO:0000256" key="1">
    <source>
        <dbReference type="ARBA" id="ARBA00010609"/>
    </source>
</evidence>
<feature type="domain" description="Plastocyanin-like" evidence="4">
    <location>
        <begin position="79"/>
        <end position="196"/>
    </location>
</feature>
<dbReference type="Proteomes" id="UP000236178">
    <property type="component" value="Unassembled WGS sequence"/>
</dbReference>
<dbReference type="Pfam" id="PF07731">
    <property type="entry name" value="Cu-oxidase_2"/>
    <property type="match status" value="1"/>
</dbReference>
<evidence type="ECO:0000313" key="5">
    <source>
        <dbReference type="EMBL" id="PKT73136.1"/>
    </source>
</evidence>